<dbReference type="InterPro" id="IPR011852">
    <property type="entry name" value="TRAP_TAXI"/>
</dbReference>
<organism evidence="1 2">
    <name type="scientific">Sphaerisporangium rhizosphaerae</name>
    <dbReference type="NCBI Taxonomy" id="2269375"/>
    <lineage>
        <taxon>Bacteria</taxon>
        <taxon>Bacillati</taxon>
        <taxon>Actinomycetota</taxon>
        <taxon>Actinomycetes</taxon>
        <taxon>Streptosporangiales</taxon>
        <taxon>Streptosporangiaceae</taxon>
        <taxon>Sphaerisporangium</taxon>
    </lineage>
</organism>
<proteinExistence type="predicted"/>
<name>A0ABW2P5K6_9ACTN</name>
<dbReference type="RefSeq" id="WP_380826486.1">
    <property type="nucleotide sequence ID" value="NZ_JBHTCG010000007.1"/>
</dbReference>
<reference evidence="2" key="1">
    <citation type="journal article" date="2019" name="Int. J. Syst. Evol. Microbiol.">
        <title>The Global Catalogue of Microorganisms (GCM) 10K type strain sequencing project: providing services to taxonomists for standard genome sequencing and annotation.</title>
        <authorList>
            <consortium name="The Broad Institute Genomics Platform"/>
            <consortium name="The Broad Institute Genome Sequencing Center for Infectious Disease"/>
            <person name="Wu L."/>
            <person name="Ma J."/>
        </authorList>
    </citation>
    <scope>NUCLEOTIDE SEQUENCE [LARGE SCALE GENOMIC DNA]</scope>
    <source>
        <strain evidence="2">CECT 7649</strain>
    </source>
</reference>
<dbReference type="Pfam" id="PF16868">
    <property type="entry name" value="NMT1_3"/>
    <property type="match status" value="1"/>
</dbReference>
<dbReference type="PANTHER" id="PTHR42941:SF1">
    <property type="entry name" value="SLL1037 PROTEIN"/>
    <property type="match status" value="1"/>
</dbReference>
<comment type="caution">
    <text evidence="1">The sequence shown here is derived from an EMBL/GenBank/DDBJ whole genome shotgun (WGS) entry which is preliminary data.</text>
</comment>
<evidence type="ECO:0000313" key="1">
    <source>
        <dbReference type="EMBL" id="MFC7383078.1"/>
    </source>
</evidence>
<sequence length="324" mass="34718">MRLTPLLARRSALALPLVLPLYGCSDERPPLRRVVVATGGQGGVYYELGRALAHHLHDQWGCQTEVRATAASVENLRLVADGAADVAFASLDSVALALLGLPPFQRPMKISALAQIYDDYVQLISLRGTSIDHLSDLAGHHVSAGAPGSGTELVAERVLAVGGFARPSLARLGVADSVQALLGGHIQAFFFSGGLPTPAIAGLADLRPIHIIPLGDHVEILQRRYQGVYVRKTIPSVTYHLSQGSVPTAGIHNLLVVNDRMPQADAYWLTRVLFEARVEFAAAHAEARHLHQRTAVYTAPAPLHPGAVRYYREVKPMAAATTDG</sequence>
<dbReference type="NCBIfam" id="TIGR02122">
    <property type="entry name" value="TRAP_TAXI"/>
    <property type="match status" value="1"/>
</dbReference>
<dbReference type="Proteomes" id="UP001596496">
    <property type="component" value="Unassembled WGS sequence"/>
</dbReference>
<protein>
    <submittedName>
        <fullName evidence="1">TAXI family TRAP transporter solute-binding subunit</fullName>
    </submittedName>
</protein>
<keyword evidence="2" id="KW-1185">Reference proteome</keyword>
<dbReference type="PANTHER" id="PTHR42941">
    <property type="entry name" value="SLL1037 PROTEIN"/>
    <property type="match status" value="1"/>
</dbReference>
<accession>A0ABW2P5K6</accession>
<dbReference type="EMBL" id="JBHTCG010000007">
    <property type="protein sequence ID" value="MFC7383078.1"/>
    <property type="molecule type" value="Genomic_DNA"/>
</dbReference>
<evidence type="ECO:0000313" key="2">
    <source>
        <dbReference type="Proteomes" id="UP001596496"/>
    </source>
</evidence>
<dbReference type="Gene3D" id="3.40.190.10">
    <property type="entry name" value="Periplasmic binding protein-like II"/>
    <property type="match status" value="2"/>
</dbReference>
<dbReference type="SUPFAM" id="SSF53850">
    <property type="entry name" value="Periplasmic binding protein-like II"/>
    <property type="match status" value="1"/>
</dbReference>
<gene>
    <name evidence="1" type="ORF">ACFQSB_12730</name>
</gene>